<organism evidence="3 4">
    <name type="scientific">Euplotes crassus</name>
    <dbReference type="NCBI Taxonomy" id="5936"/>
    <lineage>
        <taxon>Eukaryota</taxon>
        <taxon>Sar</taxon>
        <taxon>Alveolata</taxon>
        <taxon>Ciliophora</taxon>
        <taxon>Intramacronucleata</taxon>
        <taxon>Spirotrichea</taxon>
        <taxon>Hypotrichia</taxon>
        <taxon>Euplotida</taxon>
        <taxon>Euplotidae</taxon>
        <taxon>Moneuplotes</taxon>
    </lineage>
</organism>
<evidence type="ECO:0000313" key="3">
    <source>
        <dbReference type="EMBL" id="CAI2387611.1"/>
    </source>
</evidence>
<name>A0AAD1Y8Z6_EUPCR</name>
<evidence type="ECO:0000313" key="4">
    <source>
        <dbReference type="Proteomes" id="UP001295684"/>
    </source>
</evidence>
<dbReference type="Proteomes" id="UP001295684">
    <property type="component" value="Unassembled WGS sequence"/>
</dbReference>
<gene>
    <name evidence="3" type="ORF">ECRASSUSDP1_LOCUS29245</name>
</gene>
<protein>
    <submittedName>
        <fullName evidence="3">Uncharacterized protein</fullName>
    </submittedName>
</protein>
<sequence>MDLYDPWGLRKIVMSIPLNARGEDMDINIEHPCQVFAILLKHDILGRMLFLCYMKFNNRLSNKTTSEKLLQSLFDALTASTKLMLQRQQFEYKYGIRKAHRNKIRYSEDDKKELITALKNIMKVYNFPSDMLEERASYAIKMILTAMKEILVRDSYHILNPANSKLKGSKLDKTIVQEMDYYFCDADNAVSCCYKFEMVKKKKLLQFTRMTPYVVDFVETTTDFYTNFRNSVIAQVAESIKKEGKLKDKDNVEENLKLKITHYPQMVILSAIPTDEDNFLFKLVPDEFDLSRVNSSPDEEEKKEEENFAGTVDDIGVGSTIYELRNIITVNKRNKFFDMVNRDDGEWSGYAQGNNFDNQTSSFLEYKAPEEGSRVYPIEEAHKMPHLTMNNFFVELNPVIVIFMKKDPFEHTKKKFVSTEEDHMNFYNNDEKEMFENDLEMAKKLQEQLDEEERNKYKTNKKSDVKMSRLSWKCKFCYKRQETFTSCSDCGRQKSVCKKNSDSEDSDEGMRADLPSSTGMSNRKFF</sequence>
<reference evidence="3" key="1">
    <citation type="submission" date="2023-07" db="EMBL/GenBank/DDBJ databases">
        <authorList>
            <consortium name="AG Swart"/>
            <person name="Singh M."/>
            <person name="Singh A."/>
            <person name="Seah K."/>
            <person name="Emmerich C."/>
        </authorList>
    </citation>
    <scope>NUCLEOTIDE SEQUENCE</scope>
    <source>
        <strain evidence="3">DP1</strain>
    </source>
</reference>
<keyword evidence="4" id="KW-1185">Reference proteome</keyword>
<evidence type="ECO:0000256" key="1">
    <source>
        <dbReference type="SAM" id="Coils"/>
    </source>
</evidence>
<keyword evidence="1" id="KW-0175">Coiled coil</keyword>
<feature type="coiled-coil region" evidence="1">
    <location>
        <begin position="432"/>
        <end position="462"/>
    </location>
</feature>
<feature type="region of interest" description="Disordered" evidence="2">
    <location>
        <begin position="489"/>
        <end position="526"/>
    </location>
</feature>
<feature type="compositionally biased region" description="Polar residues" evidence="2">
    <location>
        <begin position="515"/>
        <end position="526"/>
    </location>
</feature>
<accession>A0AAD1Y8Z6</accession>
<comment type="caution">
    <text evidence="3">The sequence shown here is derived from an EMBL/GenBank/DDBJ whole genome shotgun (WGS) entry which is preliminary data.</text>
</comment>
<dbReference type="EMBL" id="CAMPGE010030109">
    <property type="protein sequence ID" value="CAI2387611.1"/>
    <property type="molecule type" value="Genomic_DNA"/>
</dbReference>
<dbReference type="AlphaFoldDB" id="A0AAD1Y8Z6"/>
<proteinExistence type="predicted"/>
<evidence type="ECO:0000256" key="2">
    <source>
        <dbReference type="SAM" id="MobiDB-lite"/>
    </source>
</evidence>